<feature type="compositionally biased region" description="Basic and acidic residues" evidence="1">
    <location>
        <begin position="31"/>
        <end position="40"/>
    </location>
</feature>
<dbReference type="Gramene" id="A03p18950.2_BraZ1">
    <property type="protein sequence ID" value="A03p18950.2_BraZ1.CDS"/>
    <property type="gene ID" value="A03g18950.2_BraZ1"/>
</dbReference>
<feature type="region of interest" description="Disordered" evidence="1">
    <location>
        <begin position="1"/>
        <end position="66"/>
    </location>
</feature>
<evidence type="ECO:0000313" key="3">
    <source>
        <dbReference type="EMBL" id="VDC79947.1"/>
    </source>
</evidence>
<dbReference type="EMBL" id="LR031572">
    <property type="protein sequence ID" value="VDC79947.1"/>
    <property type="molecule type" value="Genomic_DNA"/>
</dbReference>
<organism evidence="3">
    <name type="scientific">Brassica campestris</name>
    <name type="common">Field mustard</name>
    <dbReference type="NCBI Taxonomy" id="3711"/>
    <lineage>
        <taxon>Eukaryota</taxon>
        <taxon>Viridiplantae</taxon>
        <taxon>Streptophyta</taxon>
        <taxon>Embryophyta</taxon>
        <taxon>Tracheophyta</taxon>
        <taxon>Spermatophyta</taxon>
        <taxon>Magnoliopsida</taxon>
        <taxon>eudicotyledons</taxon>
        <taxon>Gunneridae</taxon>
        <taxon>Pentapetalae</taxon>
        <taxon>rosids</taxon>
        <taxon>malvids</taxon>
        <taxon>Brassicales</taxon>
        <taxon>Brassicaceae</taxon>
        <taxon>Brassiceae</taxon>
        <taxon>Brassica</taxon>
    </lineage>
</organism>
<dbReference type="AlphaFoldDB" id="A0A3P5ZI81"/>
<name>A0A3P5ZI81_BRACM</name>
<proteinExistence type="predicted"/>
<reference evidence="3" key="1">
    <citation type="submission" date="2018-11" db="EMBL/GenBank/DDBJ databases">
        <authorList>
            <consortium name="Genoscope - CEA"/>
            <person name="William W."/>
        </authorList>
    </citation>
    <scope>NUCLEOTIDE SEQUENCE</scope>
</reference>
<dbReference type="EMBL" id="LS974619">
    <property type="protein sequence ID" value="CAG7880552.1"/>
    <property type="molecule type" value="Genomic_DNA"/>
</dbReference>
<accession>A0A3P5ZI81</accession>
<evidence type="ECO:0000313" key="2">
    <source>
        <dbReference type="EMBL" id="CAG7880552.1"/>
    </source>
</evidence>
<gene>
    <name evidence="3" type="ORF">BRAA03T11165Z</name>
    <name evidence="2" type="ORF">BRAPAZ1V2_A03P18950.2</name>
</gene>
<feature type="compositionally biased region" description="Basic residues" evidence="1">
    <location>
        <begin position="1"/>
        <end position="16"/>
    </location>
</feature>
<dbReference type="Proteomes" id="UP000694005">
    <property type="component" value="Chromosome A03"/>
</dbReference>
<sequence>MPSGAKKRKALKKKKKKEQEAIGASPSNKGFDGHGNDEHGSLSSPGSQGYGELCTRDPSPSPLSSLMSHNESYVTVKWNALFDLHGNIMVPMIFASFLSEFAWTF</sequence>
<protein>
    <submittedName>
        <fullName evidence="2">Uncharacterized protein</fullName>
    </submittedName>
</protein>
<evidence type="ECO:0000256" key="1">
    <source>
        <dbReference type="SAM" id="MobiDB-lite"/>
    </source>
</evidence>